<accession>A0A6A6GVJ2</accession>
<dbReference type="EMBL" id="ML991853">
    <property type="protein sequence ID" value="KAF2229822.1"/>
    <property type="molecule type" value="Genomic_DNA"/>
</dbReference>
<evidence type="ECO:0000256" key="1">
    <source>
        <dbReference type="SAM" id="SignalP"/>
    </source>
</evidence>
<dbReference type="AlphaFoldDB" id="A0A6A6GVJ2"/>
<evidence type="ECO:0000259" key="2">
    <source>
        <dbReference type="Pfam" id="PF13472"/>
    </source>
</evidence>
<dbReference type="Gene3D" id="2.60.120.260">
    <property type="entry name" value="Galactose-binding domain-like"/>
    <property type="match status" value="1"/>
</dbReference>
<dbReference type="InterPro" id="IPR013830">
    <property type="entry name" value="SGNH_hydro"/>
</dbReference>
<dbReference type="InterPro" id="IPR040794">
    <property type="entry name" value="CE2_N"/>
</dbReference>
<dbReference type="OrthoDB" id="426133at2759"/>
<keyword evidence="1" id="KW-0732">Signal</keyword>
<dbReference type="CDD" id="cd01831">
    <property type="entry name" value="Endoglucanase_E_like"/>
    <property type="match status" value="1"/>
</dbReference>
<feature type="domain" description="Carbohydrate esterase 2 N-terminal" evidence="3">
    <location>
        <begin position="25"/>
        <end position="117"/>
    </location>
</feature>
<name>A0A6A6GVJ2_VIRVR</name>
<dbReference type="InterPro" id="IPR052762">
    <property type="entry name" value="PCW_deacetylase/CE"/>
</dbReference>
<dbReference type="PANTHER" id="PTHR37834:SF2">
    <property type="entry name" value="ESTERASE, SGNH HYDROLASE-TYPE"/>
    <property type="match status" value="1"/>
</dbReference>
<proteinExistence type="predicted"/>
<dbReference type="SUPFAM" id="SSF52266">
    <property type="entry name" value="SGNH hydrolase"/>
    <property type="match status" value="1"/>
</dbReference>
<gene>
    <name evidence="4" type="ORF">EV356DRAFT_455114</name>
</gene>
<dbReference type="Proteomes" id="UP000800092">
    <property type="component" value="Unassembled WGS sequence"/>
</dbReference>
<sequence>MVNLHVSALVLTLATLSHTQATRFLGRVDPTTKQLTWPGTGIAFNFTGTQAVINFSDVSGDNSLAMVIDNGTQMVISNVTSNSISTPTLQQGSHSVVLRRRSEALYGTLTFENVTTTGTLDTDLAPARRIEFIGDSITVGYGEAGTFPCTNTAAVEDAPNTYGALTAGNLSADYSLVAWSGKGLIRNYVTLTPDTSPIMPELWTRYGALDADNTYTFPTAATPQAVVINLGTNDYSYQLTNSSGATFSARPPLNNVTYKQAYVKFIQTVQSHYPQANFFLTSSPLLSDTYPTTADMQHTSQANAIKAAIAQLNSTKLHFVDFPPQPGTNDTIGCDYHPGPFEHQAMAAILTPAIRSVLGW</sequence>
<dbReference type="GO" id="GO:0052689">
    <property type="term" value="F:carboxylic ester hydrolase activity"/>
    <property type="evidence" value="ECO:0007669"/>
    <property type="project" value="InterPro"/>
</dbReference>
<evidence type="ECO:0000313" key="4">
    <source>
        <dbReference type="EMBL" id="KAF2229822.1"/>
    </source>
</evidence>
<feature type="domain" description="SGNH hydrolase-type esterase" evidence="2">
    <location>
        <begin position="132"/>
        <end position="340"/>
    </location>
</feature>
<dbReference type="InterPro" id="IPR036514">
    <property type="entry name" value="SGNH_hydro_sf"/>
</dbReference>
<dbReference type="Gene3D" id="3.40.50.1110">
    <property type="entry name" value="SGNH hydrolase"/>
    <property type="match status" value="1"/>
</dbReference>
<dbReference type="PANTHER" id="PTHR37834">
    <property type="entry name" value="GDSL-LIKE LIPASE/ACYLHYDROLASE DOMAIN PROTEIN (AFU_ORTHOLOGUE AFUA_2G00620)"/>
    <property type="match status" value="1"/>
</dbReference>
<feature type="chain" id="PRO_5025579002" evidence="1">
    <location>
        <begin position="22"/>
        <end position="360"/>
    </location>
</feature>
<dbReference type="InterPro" id="IPR037461">
    <property type="entry name" value="CtCE2-like_dom"/>
</dbReference>
<reference evidence="4" key="1">
    <citation type="journal article" date="2020" name="Stud. Mycol.">
        <title>101 Dothideomycetes genomes: a test case for predicting lifestyles and emergence of pathogens.</title>
        <authorList>
            <person name="Haridas S."/>
            <person name="Albert R."/>
            <person name="Binder M."/>
            <person name="Bloem J."/>
            <person name="Labutti K."/>
            <person name="Salamov A."/>
            <person name="Andreopoulos B."/>
            <person name="Baker S."/>
            <person name="Barry K."/>
            <person name="Bills G."/>
            <person name="Bluhm B."/>
            <person name="Cannon C."/>
            <person name="Castanera R."/>
            <person name="Culley D."/>
            <person name="Daum C."/>
            <person name="Ezra D."/>
            <person name="Gonzalez J."/>
            <person name="Henrissat B."/>
            <person name="Kuo A."/>
            <person name="Liang C."/>
            <person name="Lipzen A."/>
            <person name="Lutzoni F."/>
            <person name="Magnuson J."/>
            <person name="Mondo S."/>
            <person name="Nolan M."/>
            <person name="Ohm R."/>
            <person name="Pangilinan J."/>
            <person name="Park H.-J."/>
            <person name="Ramirez L."/>
            <person name="Alfaro M."/>
            <person name="Sun H."/>
            <person name="Tritt A."/>
            <person name="Yoshinaga Y."/>
            <person name="Zwiers L.-H."/>
            <person name="Turgeon B."/>
            <person name="Goodwin S."/>
            <person name="Spatafora J."/>
            <person name="Crous P."/>
            <person name="Grigoriev I."/>
        </authorList>
    </citation>
    <scope>NUCLEOTIDE SEQUENCE</scope>
    <source>
        <strain evidence="4">Tuck. ex Michener</strain>
    </source>
</reference>
<keyword evidence="5" id="KW-1185">Reference proteome</keyword>
<organism evidence="4 5">
    <name type="scientific">Viridothelium virens</name>
    <name type="common">Speckled blister lichen</name>
    <name type="synonym">Trypethelium virens</name>
    <dbReference type="NCBI Taxonomy" id="1048519"/>
    <lineage>
        <taxon>Eukaryota</taxon>
        <taxon>Fungi</taxon>
        <taxon>Dikarya</taxon>
        <taxon>Ascomycota</taxon>
        <taxon>Pezizomycotina</taxon>
        <taxon>Dothideomycetes</taxon>
        <taxon>Dothideomycetes incertae sedis</taxon>
        <taxon>Trypetheliales</taxon>
        <taxon>Trypetheliaceae</taxon>
        <taxon>Viridothelium</taxon>
    </lineage>
</organism>
<feature type="signal peptide" evidence="1">
    <location>
        <begin position="1"/>
        <end position="21"/>
    </location>
</feature>
<dbReference type="Pfam" id="PF13472">
    <property type="entry name" value="Lipase_GDSL_2"/>
    <property type="match status" value="1"/>
</dbReference>
<dbReference type="Pfam" id="PF17996">
    <property type="entry name" value="CE2_N"/>
    <property type="match status" value="1"/>
</dbReference>
<protein>
    <submittedName>
        <fullName evidence="4">Carbohydrate esterase family 2 protein</fullName>
    </submittedName>
</protein>
<evidence type="ECO:0000313" key="5">
    <source>
        <dbReference type="Proteomes" id="UP000800092"/>
    </source>
</evidence>
<evidence type="ECO:0000259" key="3">
    <source>
        <dbReference type="Pfam" id="PF17996"/>
    </source>
</evidence>